<proteinExistence type="predicted"/>
<accession>A0A6G1ZCQ3</accession>
<reference evidence="1" key="1">
    <citation type="journal article" date="2019" name="Nat. Med.">
        <title>A library of human gut bacterial isolates paired with longitudinal multiomics data enables mechanistic microbiome research.</title>
        <authorList>
            <person name="Poyet M."/>
            <person name="Groussin M."/>
            <person name="Gibbons S.M."/>
            <person name="Avila-Pacheco J."/>
            <person name="Jiang X."/>
            <person name="Kearney S.M."/>
            <person name="Perrotta A.R."/>
            <person name="Berdy B."/>
            <person name="Zhao S."/>
            <person name="Lieberman T.D."/>
            <person name="Swanson P.K."/>
            <person name="Smith M."/>
            <person name="Roesemann S."/>
            <person name="Alexander J.E."/>
            <person name="Rich S.A."/>
            <person name="Livny J."/>
            <person name="Vlamakis H."/>
            <person name="Clish C."/>
            <person name="Bullock K."/>
            <person name="Deik A."/>
            <person name="Scott J."/>
            <person name="Pierce K.A."/>
            <person name="Xavier R.J."/>
            <person name="Alm E.J."/>
        </authorList>
    </citation>
    <scope>NUCLEOTIDE SEQUENCE</scope>
    <source>
        <strain evidence="1">BIOML-A4</strain>
    </source>
</reference>
<sequence>MRYYILLLGLFLLGCKNQPSKQDTTFDLGNRAVIQKQDTIEQIKITDDYKKLFQELSLKDYIYFPKFKNSNPDEFVVINGIYGLRMLTENEDTCDLTITWRIKEYAQLKGFGNFNDVIVEYQRLREIIDSIKPKKIDIEDFQLNDIDCILEHYLCYHYWVLLNHLPKSKALEQLLNHENKIWNDYCNRQIKTLDAFICSRIGSGSICNSIILIFRKVLYNRRLNIILELYFALINEKYTPKQTYKPLENRIFEKEYNFFLKALLDTDFYFNDEYSLEEQRYILLQEQEMWNNLMNIRNKISKHLTGNAKYVYNNATYHLQKQHLVELKNEYGEYGVTGAEYQKLLLTDSCSYEELLNTKRPRVILQERWK</sequence>
<evidence type="ECO:0008006" key="2">
    <source>
        <dbReference type="Google" id="ProtNLM"/>
    </source>
</evidence>
<evidence type="ECO:0000313" key="1">
    <source>
        <dbReference type="EMBL" id="MRY11699.1"/>
    </source>
</evidence>
<dbReference type="EMBL" id="WKLP01000012">
    <property type="protein sequence ID" value="MRY11699.1"/>
    <property type="molecule type" value="Genomic_DNA"/>
</dbReference>
<dbReference type="AlphaFoldDB" id="A0A6G1ZCQ3"/>
<gene>
    <name evidence="1" type="ORF">GKE01_09490</name>
</gene>
<name>A0A6G1ZCQ3_9BACT</name>
<dbReference type="RefSeq" id="WP_010802513.1">
    <property type="nucleotide sequence ID" value="NZ_CAJSYT010000001.1"/>
</dbReference>
<protein>
    <recommendedName>
        <fullName evidence="2">Lipoprotein</fullName>
    </recommendedName>
</protein>
<organism evidence="1">
    <name type="scientific">Parabacteroides goldsteinii</name>
    <dbReference type="NCBI Taxonomy" id="328812"/>
    <lineage>
        <taxon>Bacteria</taxon>
        <taxon>Pseudomonadati</taxon>
        <taxon>Bacteroidota</taxon>
        <taxon>Bacteroidia</taxon>
        <taxon>Bacteroidales</taxon>
        <taxon>Tannerellaceae</taxon>
        <taxon>Parabacteroides</taxon>
    </lineage>
</organism>
<comment type="caution">
    <text evidence="1">The sequence shown here is derived from an EMBL/GenBank/DDBJ whole genome shotgun (WGS) entry which is preliminary data.</text>
</comment>
<dbReference type="PROSITE" id="PS51257">
    <property type="entry name" value="PROKAR_LIPOPROTEIN"/>
    <property type="match status" value="1"/>
</dbReference>